<evidence type="ECO:0000313" key="4">
    <source>
        <dbReference type="Proteomes" id="UP000521017"/>
    </source>
</evidence>
<accession>A0A7X0J495</accession>
<name>A0A7X0J495_9SPHI</name>
<gene>
    <name evidence="3" type="ORF">HDF25_003023</name>
</gene>
<dbReference type="GO" id="GO:0008374">
    <property type="term" value="F:O-acyltransferase activity"/>
    <property type="evidence" value="ECO:0007669"/>
    <property type="project" value="TreeGrafter"/>
</dbReference>
<reference evidence="3 4" key="1">
    <citation type="submission" date="2020-08" db="EMBL/GenBank/DDBJ databases">
        <title>Genomic Encyclopedia of Type Strains, Phase IV (KMG-V): Genome sequencing to study the core and pangenomes of soil and plant-associated prokaryotes.</title>
        <authorList>
            <person name="Whitman W."/>
        </authorList>
    </citation>
    <scope>NUCLEOTIDE SEQUENCE [LARGE SCALE GENOMIC DNA]</scope>
    <source>
        <strain evidence="3 4">M2T3</strain>
    </source>
</reference>
<dbReference type="SUPFAM" id="SSF51161">
    <property type="entry name" value="Trimeric LpxA-like enzymes"/>
    <property type="match status" value="1"/>
</dbReference>
<dbReference type="AlphaFoldDB" id="A0A7X0J495"/>
<dbReference type="GO" id="GO:0005829">
    <property type="term" value="C:cytosol"/>
    <property type="evidence" value="ECO:0007669"/>
    <property type="project" value="TreeGrafter"/>
</dbReference>
<comment type="similarity">
    <text evidence="1">Belongs to the transferase hexapeptide repeat family.</text>
</comment>
<evidence type="ECO:0000313" key="3">
    <source>
        <dbReference type="EMBL" id="MBB6500864.1"/>
    </source>
</evidence>
<protein>
    <submittedName>
        <fullName evidence="3">Acetyltransferase-like isoleucine patch superfamily enzyme</fullName>
    </submittedName>
</protein>
<dbReference type="RefSeq" id="WP_184626071.1">
    <property type="nucleotide sequence ID" value="NZ_JACHCC010000007.1"/>
</dbReference>
<dbReference type="InterPro" id="IPR051159">
    <property type="entry name" value="Hexapeptide_acetyltransf"/>
</dbReference>
<dbReference type="CDD" id="cd04647">
    <property type="entry name" value="LbH_MAT_like"/>
    <property type="match status" value="1"/>
</dbReference>
<dbReference type="Gene3D" id="2.160.10.10">
    <property type="entry name" value="Hexapeptide repeat proteins"/>
    <property type="match status" value="2"/>
</dbReference>
<evidence type="ECO:0000256" key="2">
    <source>
        <dbReference type="ARBA" id="ARBA00022679"/>
    </source>
</evidence>
<keyword evidence="2 3" id="KW-0808">Transferase</keyword>
<proteinExistence type="inferred from homology"/>
<sequence length="231" mass="24917">MKRLFQTIITKRNPSFKFDENITSRTLFNLVFTKSFDLLRGVCFLLIHFKKPQLIFLGKGVRCFNSQNIVFGKWVKIDSGVYLSGLGKGKLSIGNSSGVGAYTQLIVSTSFNNLGEFIHIGNHVGIGQFSSIGGSGGVSIGDNTIIGQYFSCHPENHNYSDPDKLIKNQGTTRSAINIGENCWIGAKVTILAGVSVGDNSIIAAGAVVNKSMPPNSIIAGVPARVIKNLYD</sequence>
<evidence type="ECO:0000256" key="1">
    <source>
        <dbReference type="ARBA" id="ARBA00007274"/>
    </source>
</evidence>
<dbReference type="Pfam" id="PF00132">
    <property type="entry name" value="Hexapep"/>
    <property type="match status" value="1"/>
</dbReference>
<dbReference type="PANTHER" id="PTHR23416">
    <property type="entry name" value="SIALIC ACID SYNTHASE-RELATED"/>
    <property type="match status" value="1"/>
</dbReference>
<dbReference type="PANTHER" id="PTHR23416:SF23">
    <property type="entry name" value="ACETYLTRANSFERASE C18B11.09C-RELATED"/>
    <property type="match status" value="1"/>
</dbReference>
<dbReference type="InterPro" id="IPR001451">
    <property type="entry name" value="Hexapep"/>
</dbReference>
<dbReference type="EMBL" id="JACHCC010000007">
    <property type="protein sequence ID" value="MBB6500864.1"/>
    <property type="molecule type" value="Genomic_DNA"/>
</dbReference>
<dbReference type="Proteomes" id="UP000521017">
    <property type="component" value="Unassembled WGS sequence"/>
</dbReference>
<dbReference type="InterPro" id="IPR011004">
    <property type="entry name" value="Trimer_LpxA-like_sf"/>
</dbReference>
<organism evidence="3 4">
    <name type="scientific">Pedobacter cryoconitis</name>
    <dbReference type="NCBI Taxonomy" id="188932"/>
    <lineage>
        <taxon>Bacteria</taxon>
        <taxon>Pseudomonadati</taxon>
        <taxon>Bacteroidota</taxon>
        <taxon>Sphingobacteriia</taxon>
        <taxon>Sphingobacteriales</taxon>
        <taxon>Sphingobacteriaceae</taxon>
        <taxon>Pedobacter</taxon>
    </lineage>
</organism>
<comment type="caution">
    <text evidence="3">The sequence shown here is derived from an EMBL/GenBank/DDBJ whole genome shotgun (WGS) entry which is preliminary data.</text>
</comment>